<dbReference type="SMART" id="SM00516">
    <property type="entry name" value="SEC14"/>
    <property type="match status" value="1"/>
</dbReference>
<dbReference type="PANTHER" id="PTHR23324">
    <property type="entry name" value="SEC14 RELATED PROTEIN"/>
    <property type="match status" value="1"/>
</dbReference>
<dbReference type="Pfam" id="PF00650">
    <property type="entry name" value="CRAL_TRIO"/>
    <property type="match status" value="1"/>
</dbReference>
<evidence type="ECO:0000259" key="2">
    <source>
        <dbReference type="PROSITE" id="PS50866"/>
    </source>
</evidence>
<dbReference type="SUPFAM" id="SSF52087">
    <property type="entry name" value="CRAL/TRIO domain"/>
    <property type="match status" value="1"/>
</dbReference>
<dbReference type="InterPro" id="IPR051064">
    <property type="entry name" value="SEC14/CRAL-TRIO_domain"/>
</dbReference>
<dbReference type="InterPro" id="IPR036598">
    <property type="entry name" value="GOLD_dom_sf"/>
</dbReference>
<accession>A0A8X6J3Z7</accession>
<dbReference type="PROSITE" id="PS50866">
    <property type="entry name" value="GOLD"/>
    <property type="match status" value="1"/>
</dbReference>
<dbReference type="EMBL" id="BMAO01037633">
    <property type="protein sequence ID" value="GFR19080.1"/>
    <property type="molecule type" value="Genomic_DNA"/>
</dbReference>
<feature type="domain" description="GOLD" evidence="2">
    <location>
        <begin position="238"/>
        <end position="356"/>
    </location>
</feature>
<dbReference type="InterPro" id="IPR036865">
    <property type="entry name" value="CRAL-TRIO_dom_sf"/>
</dbReference>
<dbReference type="InterPro" id="IPR009038">
    <property type="entry name" value="GOLD_dom"/>
</dbReference>
<dbReference type="AlphaFoldDB" id="A0A8X6J3Z7"/>
<dbReference type="Gene3D" id="2.60.120.680">
    <property type="entry name" value="GOLD domain"/>
    <property type="match status" value="1"/>
</dbReference>
<gene>
    <name evidence="3" type="ORF">TNCT_219311</name>
</gene>
<comment type="caution">
    <text evidence="3">The sequence shown here is derived from an EMBL/GenBank/DDBJ whole genome shotgun (WGS) entry which is preliminary data.</text>
</comment>
<dbReference type="InterPro" id="IPR001251">
    <property type="entry name" value="CRAL-TRIO_dom"/>
</dbReference>
<reference evidence="3" key="1">
    <citation type="submission" date="2020-07" db="EMBL/GenBank/DDBJ databases">
        <title>Multicomponent nature underlies the extraordinary mechanical properties of spider dragline silk.</title>
        <authorList>
            <person name="Kono N."/>
            <person name="Nakamura H."/>
            <person name="Mori M."/>
            <person name="Yoshida Y."/>
            <person name="Ohtoshi R."/>
            <person name="Malay A.D."/>
            <person name="Moran D.A.P."/>
            <person name="Tomita M."/>
            <person name="Numata K."/>
            <person name="Arakawa K."/>
        </authorList>
    </citation>
    <scope>NUCLEOTIDE SEQUENCE</scope>
</reference>
<dbReference type="OrthoDB" id="1434354at2759"/>
<evidence type="ECO:0000259" key="1">
    <source>
        <dbReference type="PROSITE" id="PS50191"/>
    </source>
</evidence>
<keyword evidence="4" id="KW-1185">Reference proteome</keyword>
<dbReference type="CDD" id="cd00170">
    <property type="entry name" value="SEC14"/>
    <property type="match status" value="1"/>
</dbReference>
<dbReference type="PROSITE" id="PS50191">
    <property type="entry name" value="CRAL_TRIO"/>
    <property type="match status" value="1"/>
</dbReference>
<dbReference type="SUPFAM" id="SSF101576">
    <property type="entry name" value="Supernatant protein factor (SPF), C-terminal domain"/>
    <property type="match status" value="1"/>
</dbReference>
<dbReference type="Pfam" id="PF13897">
    <property type="entry name" value="GOLD_2"/>
    <property type="match status" value="1"/>
</dbReference>
<dbReference type="InterPro" id="IPR036273">
    <property type="entry name" value="CRAL/TRIO_N_dom_sf"/>
</dbReference>
<evidence type="ECO:0000313" key="4">
    <source>
        <dbReference type="Proteomes" id="UP000887116"/>
    </source>
</evidence>
<dbReference type="Proteomes" id="UP000887116">
    <property type="component" value="Unassembled WGS sequence"/>
</dbReference>
<organism evidence="3 4">
    <name type="scientific">Trichonephila clavata</name>
    <name type="common">Joro spider</name>
    <name type="synonym">Nephila clavata</name>
    <dbReference type="NCBI Taxonomy" id="2740835"/>
    <lineage>
        <taxon>Eukaryota</taxon>
        <taxon>Metazoa</taxon>
        <taxon>Ecdysozoa</taxon>
        <taxon>Arthropoda</taxon>
        <taxon>Chelicerata</taxon>
        <taxon>Arachnida</taxon>
        <taxon>Araneae</taxon>
        <taxon>Araneomorphae</taxon>
        <taxon>Entelegynae</taxon>
        <taxon>Araneoidea</taxon>
        <taxon>Nephilidae</taxon>
        <taxon>Trichonephila</taxon>
    </lineage>
</organism>
<dbReference type="PANTHER" id="PTHR23324:SF83">
    <property type="entry name" value="SEC14-LIKE PROTEIN 2"/>
    <property type="match status" value="1"/>
</dbReference>
<dbReference type="GO" id="GO:0005737">
    <property type="term" value="C:cytoplasm"/>
    <property type="evidence" value="ECO:0007669"/>
    <property type="project" value="TreeGrafter"/>
</dbReference>
<feature type="domain" description="CRAL-TRIO" evidence="1">
    <location>
        <begin position="76"/>
        <end position="193"/>
    </location>
</feature>
<dbReference type="SUPFAM" id="SSF46938">
    <property type="entry name" value="CRAL/TRIO N-terminal domain"/>
    <property type="match status" value="1"/>
</dbReference>
<dbReference type="Gene3D" id="3.40.525.10">
    <property type="entry name" value="CRAL-TRIO lipid binding domain"/>
    <property type="match status" value="1"/>
</dbReference>
<sequence length="368" mass="42873">MSTNESFTISEKKKEIDQLKASMSPDVDREMYNDTYQIYLILKEHNFDVSEAEIALRRILNWKKKLQLNKYNEANIPEIIKKYFDKHLIGFDKENGPVHYFPLGKFDNRGICSSIRYFDLEKFYADVLEKDLQIQRKKKESDGSYPCIFCIFDMDGLSFANATNKKGIDYIIRILKMYQDNYPGILKTICIINNDWQEELLKLIDADQLPAFLGGKKTDPDGNPLCKTLVIQAGKIDEKYYIQKNKAPLINSPGVQKIVLARASFSEIELEIKEDGSLIEWEFETKTRDVGFGLFYKDKVEGEEKITELVPLLRIDTEDYSETGVYKCEKAGTYIMLFDNSYSWIRSKEIYYRTKITLPKEHEAALQD</sequence>
<proteinExistence type="predicted"/>
<name>A0A8X6J3Z7_TRICU</name>
<evidence type="ECO:0000313" key="3">
    <source>
        <dbReference type="EMBL" id="GFR19080.1"/>
    </source>
</evidence>
<protein>
    <submittedName>
        <fullName evidence="3">Retinal-binding protein</fullName>
    </submittedName>
</protein>